<evidence type="ECO:0000256" key="1">
    <source>
        <dbReference type="SAM" id="Phobius"/>
    </source>
</evidence>
<evidence type="ECO:0008006" key="4">
    <source>
        <dbReference type="Google" id="ProtNLM"/>
    </source>
</evidence>
<feature type="transmembrane region" description="Helical" evidence="1">
    <location>
        <begin position="83"/>
        <end position="101"/>
    </location>
</feature>
<keyword evidence="1" id="KW-0812">Transmembrane</keyword>
<organism evidence="2 3">
    <name type="scientific">Siccibacter turicensis</name>
    <dbReference type="NCBI Taxonomy" id="357233"/>
    <lineage>
        <taxon>Bacteria</taxon>
        <taxon>Pseudomonadati</taxon>
        <taxon>Pseudomonadota</taxon>
        <taxon>Gammaproteobacteria</taxon>
        <taxon>Enterobacterales</taxon>
        <taxon>Enterobacteriaceae</taxon>
        <taxon>Siccibacter</taxon>
    </lineage>
</organism>
<dbReference type="Pfam" id="PF14002">
    <property type="entry name" value="YniB"/>
    <property type="match status" value="1"/>
</dbReference>
<name>A0A2P8VFX5_9ENTR</name>
<keyword evidence="1" id="KW-1133">Transmembrane helix</keyword>
<proteinExistence type="predicted"/>
<dbReference type="EMBL" id="PYEP01000007">
    <property type="protein sequence ID" value="PSN06444.1"/>
    <property type="molecule type" value="Genomic_DNA"/>
</dbReference>
<protein>
    <recommendedName>
        <fullName evidence="4">YniB family protein</fullName>
    </recommendedName>
</protein>
<keyword evidence="3" id="KW-1185">Reference proteome</keyword>
<keyword evidence="1" id="KW-0472">Membrane</keyword>
<dbReference type="STRING" id="1388748.GCA_000463155_01152"/>
<evidence type="ECO:0000313" key="2">
    <source>
        <dbReference type="EMBL" id="PSN06444.1"/>
    </source>
</evidence>
<dbReference type="RefSeq" id="WP_024548698.1">
    <property type="nucleotide sequence ID" value="NZ_CP188034.1"/>
</dbReference>
<evidence type="ECO:0000313" key="3">
    <source>
        <dbReference type="Proteomes" id="UP000240212"/>
    </source>
</evidence>
<sequence length="178" mass="20357">MTYQQAGRIAIVKRIAGWVIFIPALISTIISILKYMYAHSEKQAGINAVMLDFAHVMIDMMRFNTPFLNVFWFNSPTPDFGRSLNLVFWVIFALIFVGLALQASGARMSRQARFLREGVEDQLILERAKGPEGLTREQIENKIVVPRHTIFVQFFPLYVLPVIVIILGYLLFSLMGFL</sequence>
<feature type="transmembrane region" description="Helical" evidence="1">
    <location>
        <begin position="44"/>
        <end position="63"/>
    </location>
</feature>
<feature type="transmembrane region" description="Helical" evidence="1">
    <location>
        <begin position="15"/>
        <end position="37"/>
    </location>
</feature>
<comment type="caution">
    <text evidence="2">The sequence shown here is derived from an EMBL/GenBank/DDBJ whole genome shotgun (WGS) entry which is preliminary data.</text>
</comment>
<dbReference type="Proteomes" id="UP000240212">
    <property type="component" value="Unassembled WGS sequence"/>
</dbReference>
<reference evidence="2 3" key="1">
    <citation type="submission" date="2018-03" db="EMBL/GenBank/DDBJ databases">
        <title>Draft genome sequence of the first documented clinical Siccibacter turicensis isolate in Austria.</title>
        <authorList>
            <person name="Lepuschitz S."/>
            <person name="Pekard-Amenitsch S."/>
            <person name="Haunold R."/>
            <person name="Schill S."/>
            <person name="Mach R."/>
            <person name="Allerberger F."/>
            <person name="Ruppitsch W."/>
            <person name="Forsythe S.J."/>
        </authorList>
    </citation>
    <scope>NUCLEOTIDE SEQUENCE [LARGE SCALE GENOMIC DNA]</scope>
    <source>
        <strain evidence="2 3">6100069499-17</strain>
    </source>
</reference>
<feature type="transmembrane region" description="Helical" evidence="1">
    <location>
        <begin position="150"/>
        <end position="172"/>
    </location>
</feature>
<dbReference type="OrthoDB" id="6870983at2"/>
<dbReference type="AlphaFoldDB" id="A0A2P8VFX5"/>
<accession>A0A2P8VFX5</accession>
<dbReference type="InterPro" id="IPR025229">
    <property type="entry name" value="YniB-like"/>
</dbReference>
<gene>
    <name evidence="2" type="ORF">C7G83_15610</name>
</gene>